<evidence type="ECO:0000256" key="1">
    <source>
        <dbReference type="ARBA" id="ARBA00009437"/>
    </source>
</evidence>
<dbReference type="InterPro" id="IPR036388">
    <property type="entry name" value="WH-like_DNA-bd_sf"/>
</dbReference>
<evidence type="ECO:0000256" key="3">
    <source>
        <dbReference type="ARBA" id="ARBA00023125"/>
    </source>
</evidence>
<dbReference type="PANTHER" id="PTHR30126:SF98">
    <property type="entry name" value="HTH-TYPE TRANSCRIPTIONAL ACTIVATOR BAUR"/>
    <property type="match status" value="1"/>
</dbReference>
<dbReference type="SUPFAM" id="SSF46785">
    <property type="entry name" value="Winged helix' DNA-binding domain"/>
    <property type="match status" value="1"/>
</dbReference>
<dbReference type="CDD" id="cd05466">
    <property type="entry name" value="PBP2_LTTR_substrate"/>
    <property type="match status" value="1"/>
</dbReference>
<feature type="domain" description="HTH lysR-type" evidence="5">
    <location>
        <begin position="9"/>
        <end position="66"/>
    </location>
</feature>
<dbReference type="PANTHER" id="PTHR30126">
    <property type="entry name" value="HTH-TYPE TRANSCRIPTIONAL REGULATOR"/>
    <property type="match status" value="1"/>
</dbReference>
<dbReference type="Proteomes" id="UP001157133">
    <property type="component" value="Unassembled WGS sequence"/>
</dbReference>
<comment type="similarity">
    <text evidence="1">Belongs to the LysR transcriptional regulatory family.</text>
</comment>
<dbReference type="Gene3D" id="1.10.10.10">
    <property type="entry name" value="Winged helix-like DNA-binding domain superfamily/Winged helix DNA-binding domain"/>
    <property type="match status" value="1"/>
</dbReference>
<dbReference type="InterPro" id="IPR005119">
    <property type="entry name" value="LysR_subst-bd"/>
</dbReference>
<keyword evidence="4" id="KW-0804">Transcription</keyword>
<evidence type="ECO:0000313" key="7">
    <source>
        <dbReference type="Proteomes" id="UP001157133"/>
    </source>
</evidence>
<dbReference type="PROSITE" id="PS50931">
    <property type="entry name" value="HTH_LYSR"/>
    <property type="match status" value="1"/>
</dbReference>
<dbReference type="InterPro" id="IPR000847">
    <property type="entry name" value="LysR_HTH_N"/>
</dbReference>
<keyword evidence="7" id="KW-1185">Reference proteome</keyword>
<comment type="caution">
    <text evidence="6">The sequence shown here is derived from an EMBL/GenBank/DDBJ whole genome shotgun (WGS) entry which is preliminary data.</text>
</comment>
<evidence type="ECO:0000256" key="4">
    <source>
        <dbReference type="ARBA" id="ARBA00023163"/>
    </source>
</evidence>
<evidence type="ECO:0000259" key="5">
    <source>
        <dbReference type="PROSITE" id="PS50931"/>
    </source>
</evidence>
<gene>
    <name evidence="6" type="ORF">theurythT_09120</name>
</gene>
<dbReference type="EMBL" id="BSSU01000004">
    <property type="protein sequence ID" value="GLX81460.1"/>
    <property type="molecule type" value="Genomic_DNA"/>
</dbReference>
<dbReference type="Pfam" id="PF00126">
    <property type="entry name" value="HTH_1"/>
    <property type="match status" value="1"/>
</dbReference>
<evidence type="ECO:0000313" key="6">
    <source>
        <dbReference type="EMBL" id="GLX81460.1"/>
    </source>
</evidence>
<dbReference type="RefSeq" id="WP_284206794.1">
    <property type="nucleotide sequence ID" value="NZ_BSSU01000004.1"/>
</dbReference>
<proteinExistence type="inferred from homology"/>
<protein>
    <submittedName>
        <fullName evidence="6">LysR family transcriptional regulator</fullName>
    </submittedName>
</protein>
<evidence type="ECO:0000256" key="2">
    <source>
        <dbReference type="ARBA" id="ARBA00023015"/>
    </source>
</evidence>
<reference evidence="6 7" key="1">
    <citation type="submission" date="2023-03" db="EMBL/GenBank/DDBJ databases">
        <title>Draft genome sequence of Thalassotalea eurytherma JCM 18482T.</title>
        <authorList>
            <person name="Sawabe T."/>
        </authorList>
    </citation>
    <scope>NUCLEOTIDE SEQUENCE [LARGE SCALE GENOMIC DNA]</scope>
    <source>
        <strain evidence="6 7">JCM 18482</strain>
    </source>
</reference>
<keyword evidence="3" id="KW-0238">DNA-binding</keyword>
<dbReference type="Gene3D" id="3.40.190.10">
    <property type="entry name" value="Periplasmic binding protein-like II"/>
    <property type="match status" value="2"/>
</dbReference>
<dbReference type="SUPFAM" id="SSF53850">
    <property type="entry name" value="Periplasmic binding protein-like II"/>
    <property type="match status" value="1"/>
</dbReference>
<sequence>MIRKPVTEYDLKLLKVYLAVVEHGGFSSAASALGLTRSTISIHMSNLETRLGYKLCNRGRAGFSLTEQGREVYSASLKLFDSFDDFGRLIGSLGHQLTGELVILCAEQLDAAKQKKLGQVIQFIHDQFPNLHIVLDGGSIEFIEKQLLSEKAHAGLYPCYLPLDGLEYKKVFSETIYLCCSEQHHFFQLTDTQLTEKMLATASAIHPGIDIDVKGREQLNKLNLSAKSYQFDTRKAMINSGRYLGFLPQSYIQQELNNGSMRIIKPSECFYDFELSLVNKKITREPKKLELINLAFKHAF</sequence>
<dbReference type="InterPro" id="IPR036390">
    <property type="entry name" value="WH_DNA-bd_sf"/>
</dbReference>
<organism evidence="6 7">
    <name type="scientific">Thalassotalea eurytherma</name>
    <dbReference type="NCBI Taxonomy" id="1144278"/>
    <lineage>
        <taxon>Bacteria</taxon>
        <taxon>Pseudomonadati</taxon>
        <taxon>Pseudomonadota</taxon>
        <taxon>Gammaproteobacteria</taxon>
        <taxon>Alteromonadales</taxon>
        <taxon>Colwelliaceae</taxon>
        <taxon>Thalassotalea</taxon>
    </lineage>
</organism>
<name>A0ABQ6H3X8_9GAMM</name>
<keyword evidence="2" id="KW-0805">Transcription regulation</keyword>
<accession>A0ABQ6H3X8</accession>
<dbReference type="Pfam" id="PF03466">
    <property type="entry name" value="LysR_substrate"/>
    <property type="match status" value="1"/>
</dbReference>